<proteinExistence type="predicted"/>
<reference evidence="1 2" key="1">
    <citation type="journal article" date="2020" name="Cell">
        <title>Large-Scale Comparative Analyses of Tick Genomes Elucidate Their Genetic Diversity and Vector Capacities.</title>
        <authorList>
            <consortium name="Tick Genome and Microbiome Consortium (TIGMIC)"/>
            <person name="Jia N."/>
            <person name="Wang J."/>
            <person name="Shi W."/>
            <person name="Du L."/>
            <person name="Sun Y."/>
            <person name="Zhan W."/>
            <person name="Jiang J.F."/>
            <person name="Wang Q."/>
            <person name="Zhang B."/>
            <person name="Ji P."/>
            <person name="Bell-Sakyi L."/>
            <person name="Cui X.M."/>
            <person name="Yuan T.T."/>
            <person name="Jiang B.G."/>
            <person name="Yang W.F."/>
            <person name="Lam T.T."/>
            <person name="Chang Q.C."/>
            <person name="Ding S.J."/>
            <person name="Wang X.J."/>
            <person name="Zhu J.G."/>
            <person name="Ruan X.D."/>
            <person name="Zhao L."/>
            <person name="Wei J.T."/>
            <person name="Ye R.Z."/>
            <person name="Que T.C."/>
            <person name="Du C.H."/>
            <person name="Zhou Y.H."/>
            <person name="Cheng J.X."/>
            <person name="Dai P.F."/>
            <person name="Guo W.B."/>
            <person name="Han X.H."/>
            <person name="Huang E.J."/>
            <person name="Li L.F."/>
            <person name="Wei W."/>
            <person name="Gao Y.C."/>
            <person name="Liu J.Z."/>
            <person name="Shao H.Z."/>
            <person name="Wang X."/>
            <person name="Wang C.C."/>
            <person name="Yang T.C."/>
            <person name="Huo Q.B."/>
            <person name="Li W."/>
            <person name="Chen H.Y."/>
            <person name="Chen S.E."/>
            <person name="Zhou L.G."/>
            <person name="Ni X.B."/>
            <person name="Tian J.H."/>
            <person name="Sheng Y."/>
            <person name="Liu T."/>
            <person name="Pan Y.S."/>
            <person name="Xia L.Y."/>
            <person name="Li J."/>
            <person name="Zhao F."/>
            <person name="Cao W.C."/>
        </authorList>
    </citation>
    <scope>NUCLEOTIDE SEQUENCE [LARGE SCALE GENOMIC DNA]</scope>
    <source>
        <strain evidence="1">HaeL-2018</strain>
    </source>
</reference>
<dbReference type="VEuPathDB" id="VectorBase:HLOH_041590"/>
<evidence type="ECO:0000313" key="2">
    <source>
        <dbReference type="Proteomes" id="UP000821853"/>
    </source>
</evidence>
<comment type="caution">
    <text evidence="1">The sequence shown here is derived from an EMBL/GenBank/DDBJ whole genome shotgun (WGS) entry which is preliminary data.</text>
</comment>
<name>A0A9J6GHK7_HAELO</name>
<accession>A0A9J6GHK7</accession>
<keyword evidence="2" id="KW-1185">Reference proteome</keyword>
<dbReference type="Proteomes" id="UP000821853">
    <property type="component" value="Unassembled WGS sequence"/>
</dbReference>
<dbReference type="EMBL" id="JABSTR010000008">
    <property type="protein sequence ID" value="KAH9377942.1"/>
    <property type="molecule type" value="Genomic_DNA"/>
</dbReference>
<organism evidence="1 2">
    <name type="scientific">Haemaphysalis longicornis</name>
    <name type="common">Bush tick</name>
    <dbReference type="NCBI Taxonomy" id="44386"/>
    <lineage>
        <taxon>Eukaryota</taxon>
        <taxon>Metazoa</taxon>
        <taxon>Ecdysozoa</taxon>
        <taxon>Arthropoda</taxon>
        <taxon>Chelicerata</taxon>
        <taxon>Arachnida</taxon>
        <taxon>Acari</taxon>
        <taxon>Parasitiformes</taxon>
        <taxon>Ixodida</taxon>
        <taxon>Ixodoidea</taxon>
        <taxon>Ixodidae</taxon>
        <taxon>Haemaphysalinae</taxon>
        <taxon>Haemaphysalis</taxon>
    </lineage>
</organism>
<sequence>MASESARSSQDEAAIKALEMKIQSQQTLIDKLLQCCREQEAAKHTPQQVLLAEERGIQLTEDRIAALEHWIMESIQQVVAAEIQKAITPFAQQVSHNTVIFDNFVSYARKKYITKMTLDSVLCFIDAARKKARNDSRDASRACSLSREDFSDIEYIKDAVETDGTTDVF</sequence>
<gene>
    <name evidence="1" type="ORF">HPB48_006130</name>
</gene>
<dbReference type="AlphaFoldDB" id="A0A9J6GHK7"/>
<evidence type="ECO:0000313" key="1">
    <source>
        <dbReference type="EMBL" id="KAH9377942.1"/>
    </source>
</evidence>
<protein>
    <submittedName>
        <fullName evidence="1">Uncharacterized protein</fullName>
    </submittedName>
</protein>